<protein>
    <submittedName>
        <fullName evidence="2">Uncharacterized protein</fullName>
    </submittedName>
</protein>
<name>D4S074_9FIRM</name>
<evidence type="ECO:0000313" key="3">
    <source>
        <dbReference type="Proteomes" id="UP000006238"/>
    </source>
</evidence>
<dbReference type="EMBL" id="ABWN01000030">
    <property type="protein sequence ID" value="EFF68222.1"/>
    <property type="molecule type" value="Genomic_DNA"/>
</dbReference>
<accession>D4S074</accession>
<keyword evidence="3" id="KW-1185">Reference proteome</keyword>
<evidence type="ECO:0000256" key="1">
    <source>
        <dbReference type="SAM" id="MobiDB-lite"/>
    </source>
</evidence>
<proteinExistence type="predicted"/>
<dbReference type="Proteomes" id="UP000006238">
    <property type="component" value="Unassembled WGS sequence"/>
</dbReference>
<dbReference type="HOGENOM" id="CLU_3306267_0_0_9"/>
<evidence type="ECO:0000313" key="2">
    <source>
        <dbReference type="EMBL" id="EFF68222.1"/>
    </source>
</evidence>
<dbReference type="AlphaFoldDB" id="D4S074"/>
<gene>
    <name evidence="2" type="ORF">BUTYVIB_01490</name>
</gene>
<reference evidence="2 3" key="1">
    <citation type="submission" date="2010-02" db="EMBL/GenBank/DDBJ databases">
        <authorList>
            <person name="Weinstock G."/>
            <person name="Sodergren E."/>
            <person name="Clifton S."/>
            <person name="Fulton L."/>
            <person name="Fulton B."/>
            <person name="Courtney L."/>
            <person name="Fronick C."/>
            <person name="Harrison M."/>
            <person name="Strong C."/>
            <person name="Farmer C."/>
            <person name="Delahaunty K."/>
            <person name="Markovic C."/>
            <person name="Hall O."/>
            <person name="Minx P."/>
            <person name="Tomlinson C."/>
            <person name="Mitreva M."/>
            <person name="Nelson J."/>
            <person name="Hou S."/>
            <person name="Wollam A."/>
            <person name="Pepin K.H."/>
            <person name="Johnson M."/>
            <person name="Bhonagiri V."/>
            <person name="Zhang X."/>
            <person name="Suruliraj S."/>
            <person name="Warren W."/>
            <person name="Chinwalla A."/>
            <person name="Mardis E.R."/>
            <person name="Wilson R.K."/>
        </authorList>
    </citation>
    <scope>NUCLEOTIDE SEQUENCE [LARGE SCALE GENOMIC DNA]</scope>
    <source>
        <strain evidence="2 3">DSM 2876</strain>
    </source>
</reference>
<feature type="compositionally biased region" description="Basic residues" evidence="1">
    <location>
        <begin position="15"/>
        <end position="25"/>
    </location>
</feature>
<organism evidence="2 3">
    <name type="scientific">Eshraghiella crossota DSM 2876</name>
    <dbReference type="NCBI Taxonomy" id="511680"/>
    <lineage>
        <taxon>Bacteria</taxon>
        <taxon>Bacillati</taxon>
        <taxon>Bacillota</taxon>
        <taxon>Clostridia</taxon>
        <taxon>Lachnospirales</taxon>
        <taxon>Lachnospiraceae</taxon>
        <taxon>Eshraghiella</taxon>
    </lineage>
</organism>
<comment type="caution">
    <text evidence="2">The sequence shown here is derived from an EMBL/GenBank/DDBJ whole genome shotgun (WGS) entry which is preliminary data.</text>
</comment>
<sequence length="39" mass="4543">MAEKVDKFTTGKIKSLPKRLKRRRKVENPTPAHKKSLPK</sequence>
<feature type="region of interest" description="Disordered" evidence="1">
    <location>
        <begin position="1"/>
        <end position="39"/>
    </location>
</feature>